<dbReference type="Proteomes" id="UP000589351">
    <property type="component" value="Unassembled WGS sequence"/>
</dbReference>
<organism evidence="1 2">
    <name type="scientific">Jeotgalicoccus meleagridis</name>
    <dbReference type="NCBI Taxonomy" id="2759181"/>
    <lineage>
        <taxon>Bacteria</taxon>
        <taxon>Bacillati</taxon>
        <taxon>Bacillota</taxon>
        <taxon>Bacilli</taxon>
        <taxon>Bacillales</taxon>
        <taxon>Staphylococcaceae</taxon>
        <taxon>Jeotgalicoccus</taxon>
    </lineage>
</organism>
<comment type="caution">
    <text evidence="1">The sequence shown here is derived from an EMBL/GenBank/DDBJ whole genome shotgun (WGS) entry which is preliminary data.</text>
</comment>
<name>A0A6V7R3K1_9STAP</name>
<dbReference type="AlphaFoldDB" id="A0A6V7R3K1"/>
<sequence>MKLKVLAVVIASRTYKVQHALGPSRTYTIHDYEKKHGYKSINPTDVQVDQYHIVPKVNAFYMYTQAFQLQHYLNKYSYDVVHFYFEYPGITQYGKSYWQRMFSFAFATENKSGLTPYFFTRSNYDIPLRQVTNGLFYSIPSVGYSDFMDSLQY</sequence>
<proteinExistence type="predicted"/>
<evidence type="ECO:0000313" key="2">
    <source>
        <dbReference type="Proteomes" id="UP000589351"/>
    </source>
</evidence>
<reference evidence="1 2" key="1">
    <citation type="submission" date="2020-07" db="EMBL/GenBank/DDBJ databases">
        <authorList>
            <person name="Criscuolo A."/>
        </authorList>
    </citation>
    <scope>NUCLEOTIDE SEQUENCE [LARGE SCALE GENOMIC DNA]</scope>
    <source>
        <strain evidence="1">CIP111649</strain>
    </source>
</reference>
<protein>
    <submittedName>
        <fullName evidence="1">Uncharacterized protein</fullName>
    </submittedName>
</protein>
<gene>
    <name evidence="1" type="ORF">JEODO184_00328</name>
</gene>
<accession>A0A6V7R3K1</accession>
<dbReference type="EMBL" id="CAJEWD010000003">
    <property type="protein sequence ID" value="CAD2071633.1"/>
    <property type="molecule type" value="Genomic_DNA"/>
</dbReference>
<evidence type="ECO:0000313" key="1">
    <source>
        <dbReference type="EMBL" id="CAD2071633.1"/>
    </source>
</evidence>
<keyword evidence="2" id="KW-1185">Reference proteome</keyword>